<dbReference type="EMBL" id="JACEIK010001059">
    <property type="protein sequence ID" value="MCD7465548.1"/>
    <property type="molecule type" value="Genomic_DNA"/>
</dbReference>
<evidence type="ECO:0000313" key="5">
    <source>
        <dbReference type="Proteomes" id="UP000823775"/>
    </source>
</evidence>
<dbReference type="PANTHER" id="PTHR21250">
    <property type="entry name" value="PRE-RRNA-PROCESSING PROTEIN TSR2 HOMOLOG"/>
    <property type="match status" value="1"/>
</dbReference>
<sequence length="207" mass="22987">MEGSSSNASVQQLTGEAAAQLQEGIGLVLSRWTALQMAVENEWGGRGTREKTNQLNVDIFSAFTQSKEKVYMDDIEEILDEFMLSLNTEVNDGSLEEVAEKLMYMHEECLEGNFSSIQVLRETNVGRRPATYVRQDASDDDDSSNDGGDRNENLGNNPSDMAIDSMETQSSLGQNMIVEPPVIKQPAEVDEDGWTTVATRRNKGRRN</sequence>
<gene>
    <name evidence="4" type="ORF">HAX54_001493</name>
</gene>
<name>A0ABS8T340_DATST</name>
<protein>
    <recommendedName>
        <fullName evidence="6">Pre-rRNA-processing protein TSR2</fullName>
    </recommendedName>
</protein>
<keyword evidence="2" id="KW-0698">rRNA processing</keyword>
<organism evidence="4 5">
    <name type="scientific">Datura stramonium</name>
    <name type="common">Jimsonweed</name>
    <name type="synonym">Common thornapple</name>
    <dbReference type="NCBI Taxonomy" id="4076"/>
    <lineage>
        <taxon>Eukaryota</taxon>
        <taxon>Viridiplantae</taxon>
        <taxon>Streptophyta</taxon>
        <taxon>Embryophyta</taxon>
        <taxon>Tracheophyta</taxon>
        <taxon>Spermatophyta</taxon>
        <taxon>Magnoliopsida</taxon>
        <taxon>eudicotyledons</taxon>
        <taxon>Gunneridae</taxon>
        <taxon>Pentapetalae</taxon>
        <taxon>asterids</taxon>
        <taxon>lamiids</taxon>
        <taxon>Solanales</taxon>
        <taxon>Solanaceae</taxon>
        <taxon>Solanoideae</taxon>
        <taxon>Datureae</taxon>
        <taxon>Datura</taxon>
    </lineage>
</organism>
<evidence type="ECO:0008006" key="6">
    <source>
        <dbReference type="Google" id="ProtNLM"/>
    </source>
</evidence>
<evidence type="ECO:0000256" key="1">
    <source>
        <dbReference type="ARBA" id="ARBA00006524"/>
    </source>
</evidence>
<feature type="region of interest" description="Disordered" evidence="3">
    <location>
        <begin position="131"/>
        <end position="207"/>
    </location>
</feature>
<reference evidence="4 5" key="1">
    <citation type="journal article" date="2021" name="BMC Genomics">
        <title>Datura genome reveals duplications of psychoactive alkaloid biosynthetic genes and high mutation rate following tissue culture.</title>
        <authorList>
            <person name="Rajewski A."/>
            <person name="Carter-House D."/>
            <person name="Stajich J."/>
            <person name="Litt A."/>
        </authorList>
    </citation>
    <scope>NUCLEOTIDE SEQUENCE [LARGE SCALE GENOMIC DNA]</scope>
    <source>
        <strain evidence="4">AR-01</strain>
    </source>
</reference>
<dbReference type="InterPro" id="IPR019398">
    <property type="entry name" value="Pre-rRNA_process_TSR2"/>
</dbReference>
<comment type="caution">
    <text evidence="4">The sequence shown here is derived from an EMBL/GenBank/DDBJ whole genome shotgun (WGS) entry which is preliminary data.</text>
</comment>
<proteinExistence type="inferred from homology"/>
<dbReference type="Pfam" id="PF10273">
    <property type="entry name" value="WGG"/>
    <property type="match status" value="1"/>
</dbReference>
<accession>A0ABS8T340</accession>
<evidence type="ECO:0000256" key="3">
    <source>
        <dbReference type="SAM" id="MobiDB-lite"/>
    </source>
</evidence>
<evidence type="ECO:0000256" key="2">
    <source>
        <dbReference type="ARBA" id="ARBA00022552"/>
    </source>
</evidence>
<keyword evidence="5" id="KW-1185">Reference proteome</keyword>
<comment type="similarity">
    <text evidence="1">Belongs to the TSR2 family.</text>
</comment>
<evidence type="ECO:0000313" key="4">
    <source>
        <dbReference type="EMBL" id="MCD7465548.1"/>
    </source>
</evidence>
<dbReference type="Proteomes" id="UP000823775">
    <property type="component" value="Unassembled WGS sequence"/>
</dbReference>